<name>A0ABM8JNI1_9MOLU</name>
<protein>
    <submittedName>
        <fullName evidence="1">Uncharacterized protein</fullName>
    </submittedName>
</protein>
<evidence type="ECO:0000313" key="2">
    <source>
        <dbReference type="Proteomes" id="UP001473424"/>
    </source>
</evidence>
<proteinExistence type="predicted"/>
<dbReference type="Proteomes" id="UP001473424">
    <property type="component" value="Chromosome"/>
</dbReference>
<reference evidence="2" key="1">
    <citation type="journal article" date="2024" name="FEMS Microbiol. Lett.">
        <title>Genomic insights into Spiroplasma endosymbionts that induce male-killing and protective phenotypes in the pea aphid.</title>
        <authorList>
            <person name="Arai H."/>
            <person name="Legeai F."/>
            <person name="Kageyama D."/>
            <person name="Sugio A."/>
            <person name="Simon J.C."/>
        </authorList>
    </citation>
    <scope>NUCLEOTIDE SEQUENCE [LARGE SCALE GENOMIC DNA]</scope>
    <source>
        <strain evidence="2">sAp269</strain>
    </source>
</reference>
<dbReference type="EMBL" id="AP028955">
    <property type="protein sequence ID" value="BET37416.1"/>
    <property type="molecule type" value="Genomic_DNA"/>
</dbReference>
<gene>
    <name evidence="1" type="ORF">SAP269_00050</name>
</gene>
<keyword evidence="2" id="KW-1185">Reference proteome</keyword>
<sequence length="72" mass="8821">MLHNNQQKIQIARKTCIEYQKQWKKMILEMKIIYKNIITTFFISRELATDMNNFKNKRQCLVICVTYKNNYV</sequence>
<accession>A0ABM8JNI1</accession>
<organism evidence="1 2">
    <name type="scientific">Spiroplasma ixodetis</name>
    <dbReference type="NCBI Taxonomy" id="2141"/>
    <lineage>
        <taxon>Bacteria</taxon>
        <taxon>Bacillati</taxon>
        <taxon>Mycoplasmatota</taxon>
        <taxon>Mollicutes</taxon>
        <taxon>Entomoplasmatales</taxon>
        <taxon>Spiroplasmataceae</taxon>
        <taxon>Spiroplasma</taxon>
    </lineage>
</organism>
<evidence type="ECO:0000313" key="1">
    <source>
        <dbReference type="EMBL" id="BET37416.1"/>
    </source>
</evidence>